<evidence type="ECO:0000313" key="2">
    <source>
        <dbReference type="EMBL" id="KAK8380078.1"/>
    </source>
</evidence>
<dbReference type="Proteomes" id="UP001487740">
    <property type="component" value="Unassembled WGS sequence"/>
</dbReference>
<comment type="caution">
    <text evidence="2">The sequence shown here is derived from an EMBL/GenBank/DDBJ whole genome shotgun (WGS) entry which is preliminary data.</text>
</comment>
<evidence type="ECO:0000313" key="3">
    <source>
        <dbReference type="Proteomes" id="UP001487740"/>
    </source>
</evidence>
<keyword evidence="3" id="KW-1185">Reference proteome</keyword>
<protein>
    <submittedName>
        <fullName evidence="2">Uncharacterized protein</fullName>
    </submittedName>
</protein>
<dbReference type="EMBL" id="JARAKH010000042">
    <property type="protein sequence ID" value="KAK8380078.1"/>
    <property type="molecule type" value="Genomic_DNA"/>
</dbReference>
<name>A0AAW0SYD8_SCYPA</name>
<proteinExistence type="predicted"/>
<accession>A0AAW0SYD8</accession>
<organism evidence="2 3">
    <name type="scientific">Scylla paramamosain</name>
    <name type="common">Mud crab</name>
    <dbReference type="NCBI Taxonomy" id="85552"/>
    <lineage>
        <taxon>Eukaryota</taxon>
        <taxon>Metazoa</taxon>
        <taxon>Ecdysozoa</taxon>
        <taxon>Arthropoda</taxon>
        <taxon>Crustacea</taxon>
        <taxon>Multicrustacea</taxon>
        <taxon>Malacostraca</taxon>
        <taxon>Eumalacostraca</taxon>
        <taxon>Eucarida</taxon>
        <taxon>Decapoda</taxon>
        <taxon>Pleocyemata</taxon>
        <taxon>Brachyura</taxon>
        <taxon>Eubrachyura</taxon>
        <taxon>Portunoidea</taxon>
        <taxon>Portunidae</taxon>
        <taxon>Portuninae</taxon>
        <taxon>Scylla</taxon>
    </lineage>
</organism>
<sequence>MTESRISVAGAKDKGVRVREGCGQPPVPTLPRSRGGSERDAPRGLGTRCSPREAGWEPACQLHLSSRPGVTSVTVAYSAGSNLALRRLVAVRGAGPGRGAVLLPDQLAELAILYLARFDVPQLPQSGGGSGSVGSNGCEGHCSLALKTSLYFCHLCPVLNADLAATSRARAQAQTLHPPYHGVAPVRFQSYLLLSSWDLILVLWIYDGVTQVEAVEVTIDWVFVPEASVDGGPVSTS</sequence>
<feature type="compositionally biased region" description="Basic and acidic residues" evidence="1">
    <location>
        <begin position="11"/>
        <end position="20"/>
    </location>
</feature>
<feature type="region of interest" description="Disordered" evidence="1">
    <location>
        <begin position="1"/>
        <end position="50"/>
    </location>
</feature>
<reference evidence="2 3" key="1">
    <citation type="submission" date="2023-03" db="EMBL/GenBank/DDBJ databases">
        <title>High-quality genome of Scylla paramamosain provides insights in environmental adaptation.</title>
        <authorList>
            <person name="Zhang L."/>
        </authorList>
    </citation>
    <scope>NUCLEOTIDE SEQUENCE [LARGE SCALE GENOMIC DNA]</scope>
    <source>
        <strain evidence="2">LZ_2023a</strain>
        <tissue evidence="2">Muscle</tissue>
    </source>
</reference>
<dbReference type="AlphaFoldDB" id="A0AAW0SYD8"/>
<gene>
    <name evidence="2" type="ORF">O3P69_016609</name>
</gene>
<evidence type="ECO:0000256" key="1">
    <source>
        <dbReference type="SAM" id="MobiDB-lite"/>
    </source>
</evidence>